<dbReference type="AlphaFoldDB" id="A0A1Q9F663"/>
<dbReference type="OrthoDB" id="436489at2759"/>
<accession>A0A1Q9F663</accession>
<evidence type="ECO:0000313" key="2">
    <source>
        <dbReference type="Proteomes" id="UP000186817"/>
    </source>
</evidence>
<dbReference type="EMBL" id="LSRX01000006">
    <property type="protein sequence ID" value="OLQ15185.1"/>
    <property type="molecule type" value="Genomic_DNA"/>
</dbReference>
<gene>
    <name evidence="1" type="ORF">AK812_SmicGene648</name>
</gene>
<keyword evidence="2" id="KW-1185">Reference proteome</keyword>
<comment type="caution">
    <text evidence="1">The sequence shown here is derived from an EMBL/GenBank/DDBJ whole genome shotgun (WGS) entry which is preliminary data.</text>
</comment>
<name>A0A1Q9F663_SYMMI</name>
<reference evidence="1 2" key="1">
    <citation type="submission" date="2016-02" db="EMBL/GenBank/DDBJ databases">
        <title>Genome analysis of coral dinoflagellate symbionts highlights evolutionary adaptations to a symbiotic lifestyle.</title>
        <authorList>
            <person name="Aranda M."/>
            <person name="Li Y."/>
            <person name="Liew Y.J."/>
            <person name="Baumgarten S."/>
            <person name="Simakov O."/>
            <person name="Wilson M."/>
            <person name="Piel J."/>
            <person name="Ashoor H."/>
            <person name="Bougouffa S."/>
            <person name="Bajic V.B."/>
            <person name="Ryu T."/>
            <person name="Ravasi T."/>
            <person name="Bayer T."/>
            <person name="Micklem G."/>
            <person name="Kim H."/>
            <person name="Bhak J."/>
            <person name="Lajeunesse T.C."/>
            <person name="Voolstra C.R."/>
        </authorList>
    </citation>
    <scope>NUCLEOTIDE SEQUENCE [LARGE SCALE GENOMIC DNA]</scope>
    <source>
        <strain evidence="1 2">CCMP2467</strain>
    </source>
</reference>
<proteinExistence type="predicted"/>
<dbReference type="Proteomes" id="UP000186817">
    <property type="component" value="Unassembled WGS sequence"/>
</dbReference>
<sequence length="111" mass="12446">MRSGLPGPGTISVMTWNVVNNNPFEYWLEYDDSSYFVGSYTELMVGVENILAHPGDVDIAVSEIFTEAMFQELKALMRQQGMPGVDEVEAVIQHYEYNINLDIVRAHGEGS</sequence>
<organism evidence="1 2">
    <name type="scientific">Symbiodinium microadriaticum</name>
    <name type="common">Dinoflagellate</name>
    <name type="synonym">Zooxanthella microadriatica</name>
    <dbReference type="NCBI Taxonomy" id="2951"/>
    <lineage>
        <taxon>Eukaryota</taxon>
        <taxon>Sar</taxon>
        <taxon>Alveolata</taxon>
        <taxon>Dinophyceae</taxon>
        <taxon>Suessiales</taxon>
        <taxon>Symbiodiniaceae</taxon>
        <taxon>Symbiodinium</taxon>
    </lineage>
</organism>
<protein>
    <submittedName>
        <fullName evidence="1">Uncharacterized protein</fullName>
    </submittedName>
</protein>
<evidence type="ECO:0000313" key="1">
    <source>
        <dbReference type="EMBL" id="OLQ15185.1"/>
    </source>
</evidence>